<dbReference type="InterPro" id="IPR028994">
    <property type="entry name" value="Integrin_alpha_N"/>
</dbReference>
<feature type="compositionally biased region" description="Basic and acidic residues" evidence="1">
    <location>
        <begin position="120"/>
        <end position="130"/>
    </location>
</feature>
<accession>B7G0K2</accession>
<dbReference type="PANTHER" id="PTHR36220">
    <property type="entry name" value="UNNAMED PRODUCT"/>
    <property type="match status" value="1"/>
</dbReference>
<keyword evidence="4" id="KW-1185">Reference proteome</keyword>
<feature type="region of interest" description="Disordered" evidence="1">
    <location>
        <begin position="182"/>
        <end position="201"/>
    </location>
</feature>
<keyword evidence="2" id="KW-1133">Transmembrane helix</keyword>
<dbReference type="PaxDb" id="2850-Phatr46243"/>
<evidence type="ECO:0000256" key="1">
    <source>
        <dbReference type="SAM" id="MobiDB-lite"/>
    </source>
</evidence>
<dbReference type="GeneID" id="7201200"/>
<reference evidence="4" key="2">
    <citation type="submission" date="2008-08" db="EMBL/GenBank/DDBJ databases">
        <authorList>
            <consortium name="Diatom Consortium"/>
            <person name="Grigoriev I."/>
            <person name="Grimwood J."/>
            <person name="Kuo A."/>
            <person name="Otillar R.P."/>
            <person name="Salamov A."/>
            <person name="Detter J.C."/>
            <person name="Lindquist E."/>
            <person name="Shapiro H."/>
            <person name="Lucas S."/>
            <person name="Glavina del Rio T."/>
            <person name="Pitluck S."/>
            <person name="Rokhsar D."/>
            <person name="Bowler C."/>
        </authorList>
    </citation>
    <scope>GENOME REANNOTATION</scope>
    <source>
        <strain evidence="4">CCAP 1055/1</strain>
    </source>
</reference>
<dbReference type="OrthoDB" id="49473at2759"/>
<dbReference type="KEGG" id="pti:PHATRDRAFT_46243"/>
<dbReference type="RefSeq" id="XP_002180490.1">
    <property type="nucleotide sequence ID" value="XM_002180454.1"/>
</dbReference>
<feature type="region of interest" description="Disordered" evidence="1">
    <location>
        <begin position="120"/>
        <end position="142"/>
    </location>
</feature>
<gene>
    <name evidence="3" type="ORF">PHATRDRAFT_46243</name>
</gene>
<evidence type="ECO:0000313" key="4">
    <source>
        <dbReference type="Proteomes" id="UP000000759"/>
    </source>
</evidence>
<evidence type="ECO:0000313" key="3">
    <source>
        <dbReference type="EMBL" id="EEC47898.1"/>
    </source>
</evidence>
<dbReference type="PANTHER" id="PTHR36220:SF1">
    <property type="entry name" value="GAMMA TUBULIN COMPLEX COMPONENT C-TERMINAL DOMAIN-CONTAINING PROTEIN"/>
    <property type="match status" value="1"/>
</dbReference>
<sequence length="640" mass="69147">MSVTRMMIRHGFRLEVMPPIIADVPSFQDTLLRNLSWECPGPSRAFHPVCIVEKILYRNPSDFAWHHIGLLLAVSIVPLLLVICFAFELKIVDFGLFGEPYNQAKTADVAVPRDIAHKPSEREIADTDSEHSDEEPLGWSPSSPLAIGDESVVCWTPRTAEEDSFVLTPQVAEEEILAIEDGEHQDEEGVVEDQDTSATKEGPEELVANDEVSNEDTEARVLFSDEDEYVEPKSLVQDVAVETMWIKRNQAAQGCFADWTASAVALSTDGDVAAMAIPGVGQCSVVRVVQYDAEGGHWNSYGQEIKVLVGHSEKSIALSGDGKILAVASSSTPATDGSALVKVFQYNEVSAAWEIVVVIPGFSKDTLGGRIALSKDGSMLAATSLAPPNEPSFLSKTKTYRILPQKECFIQMGQDIYGSYGIGDDLALSDNGTTLVLGASKHNSWRGQVAVWSYDNSENYWRQLGQTHELDGENPGDRAGFVSIAGDGSKIAIGSPANDENGLLTGKVRVLQYSSTECCWKPMGQILGDKEGEELGSAVSLSNDGLSLAVSSNEVQSDEHTSGVARMYQYDLPTSSWKQVGKDISGVMGQETGSRIGKSLYGSVISLAANGKALAVCPRLNTTEDPLGHVQIFHLLESET</sequence>
<dbReference type="AlphaFoldDB" id="B7G0K2"/>
<dbReference type="SUPFAM" id="SSF82171">
    <property type="entry name" value="DPP6 N-terminal domain-like"/>
    <property type="match status" value="1"/>
</dbReference>
<keyword evidence="2" id="KW-0472">Membrane</keyword>
<reference evidence="3 4" key="1">
    <citation type="journal article" date="2008" name="Nature">
        <title>The Phaeodactylum genome reveals the evolutionary history of diatom genomes.</title>
        <authorList>
            <person name="Bowler C."/>
            <person name="Allen A.E."/>
            <person name="Badger J.H."/>
            <person name="Grimwood J."/>
            <person name="Jabbari K."/>
            <person name="Kuo A."/>
            <person name="Maheswari U."/>
            <person name="Martens C."/>
            <person name="Maumus F."/>
            <person name="Otillar R.P."/>
            <person name="Rayko E."/>
            <person name="Salamov A."/>
            <person name="Vandepoele K."/>
            <person name="Beszteri B."/>
            <person name="Gruber A."/>
            <person name="Heijde M."/>
            <person name="Katinka M."/>
            <person name="Mock T."/>
            <person name="Valentin K."/>
            <person name="Verret F."/>
            <person name="Berges J.A."/>
            <person name="Brownlee C."/>
            <person name="Cadoret J.P."/>
            <person name="Chiovitti A."/>
            <person name="Choi C.J."/>
            <person name="Coesel S."/>
            <person name="De Martino A."/>
            <person name="Detter J.C."/>
            <person name="Durkin C."/>
            <person name="Falciatore A."/>
            <person name="Fournet J."/>
            <person name="Haruta M."/>
            <person name="Huysman M.J."/>
            <person name="Jenkins B.D."/>
            <person name="Jiroutova K."/>
            <person name="Jorgensen R.E."/>
            <person name="Joubert Y."/>
            <person name="Kaplan A."/>
            <person name="Kroger N."/>
            <person name="Kroth P.G."/>
            <person name="La Roche J."/>
            <person name="Lindquist E."/>
            <person name="Lommer M."/>
            <person name="Martin-Jezequel V."/>
            <person name="Lopez P.J."/>
            <person name="Lucas S."/>
            <person name="Mangogna M."/>
            <person name="McGinnis K."/>
            <person name="Medlin L.K."/>
            <person name="Montsant A."/>
            <person name="Oudot-Le Secq M.P."/>
            <person name="Napoli C."/>
            <person name="Obornik M."/>
            <person name="Parker M.S."/>
            <person name="Petit J.L."/>
            <person name="Porcel B.M."/>
            <person name="Poulsen N."/>
            <person name="Robison M."/>
            <person name="Rychlewski L."/>
            <person name="Rynearson T.A."/>
            <person name="Schmutz J."/>
            <person name="Shapiro H."/>
            <person name="Siaut M."/>
            <person name="Stanley M."/>
            <person name="Sussman M.R."/>
            <person name="Taylor A.R."/>
            <person name="Vardi A."/>
            <person name="von Dassow P."/>
            <person name="Vyverman W."/>
            <person name="Willis A."/>
            <person name="Wyrwicz L.S."/>
            <person name="Rokhsar D.S."/>
            <person name="Weissenbach J."/>
            <person name="Armbrust E.V."/>
            <person name="Green B.R."/>
            <person name="Van de Peer Y."/>
            <person name="Grigoriev I.V."/>
        </authorList>
    </citation>
    <scope>NUCLEOTIDE SEQUENCE [LARGE SCALE GENOMIC DNA]</scope>
    <source>
        <strain evidence="3 4">CCAP 1055/1</strain>
    </source>
</reference>
<dbReference type="InParanoid" id="B7G0K2"/>
<dbReference type="Gene3D" id="2.130.10.130">
    <property type="entry name" value="Integrin alpha, N-terminal"/>
    <property type="match status" value="1"/>
</dbReference>
<dbReference type="Proteomes" id="UP000000759">
    <property type="component" value="Chromosome 9"/>
</dbReference>
<organism evidence="3 4">
    <name type="scientific">Phaeodactylum tricornutum (strain CCAP 1055/1)</name>
    <dbReference type="NCBI Taxonomy" id="556484"/>
    <lineage>
        <taxon>Eukaryota</taxon>
        <taxon>Sar</taxon>
        <taxon>Stramenopiles</taxon>
        <taxon>Ochrophyta</taxon>
        <taxon>Bacillariophyta</taxon>
        <taxon>Bacillariophyceae</taxon>
        <taxon>Bacillariophycidae</taxon>
        <taxon>Naviculales</taxon>
        <taxon>Phaeodactylaceae</taxon>
        <taxon>Phaeodactylum</taxon>
    </lineage>
</organism>
<dbReference type="HOGENOM" id="CLU_427952_0_0_1"/>
<dbReference type="EMBL" id="CM000612">
    <property type="protein sequence ID" value="EEC47898.1"/>
    <property type="molecule type" value="Genomic_DNA"/>
</dbReference>
<feature type="transmembrane region" description="Helical" evidence="2">
    <location>
        <begin position="68"/>
        <end position="89"/>
    </location>
</feature>
<protein>
    <submittedName>
        <fullName evidence="3">Uncharacterized protein</fullName>
    </submittedName>
</protein>
<name>B7G0K2_PHATC</name>
<keyword evidence="2" id="KW-0812">Transmembrane</keyword>
<evidence type="ECO:0000256" key="2">
    <source>
        <dbReference type="SAM" id="Phobius"/>
    </source>
</evidence>
<feature type="compositionally biased region" description="Acidic residues" evidence="1">
    <location>
        <begin position="182"/>
        <end position="195"/>
    </location>
</feature>
<proteinExistence type="predicted"/>